<evidence type="ECO:0000313" key="1">
    <source>
        <dbReference type="EMBL" id="PWJ95409.1"/>
    </source>
</evidence>
<dbReference type="RefSeq" id="WP_109604324.1">
    <property type="nucleotide sequence ID" value="NZ_QGGI01000005.1"/>
</dbReference>
<name>A0AA45C7F6_9BACT</name>
<protein>
    <submittedName>
        <fullName evidence="1">Cobalt/nickel transport protein</fullName>
    </submittedName>
</protein>
<reference evidence="1 2" key="1">
    <citation type="submission" date="2018-05" db="EMBL/GenBank/DDBJ databases">
        <title>Genomic Encyclopedia of Type Strains, Phase IV (KMG-IV): sequencing the most valuable type-strain genomes for metagenomic binning, comparative biology and taxonomic classification.</title>
        <authorList>
            <person name="Goeker M."/>
        </authorList>
    </citation>
    <scope>NUCLEOTIDE SEQUENCE [LARGE SCALE GENOMIC DNA]</scope>
    <source>
        <strain evidence="1 2">DSM 24906</strain>
    </source>
</reference>
<proteinExistence type="predicted"/>
<dbReference type="AlphaFoldDB" id="A0AA45C7F6"/>
<accession>A0AA45C7F6</accession>
<sequence>MKKSILVIFSILMLITAFSHFQLVYTEKDFIGEGDSSNLDIQLIFTHPGGGTHDVISDPLSMNMGKPKKFGVWNKGEYTDLTDSLKAYTFSHGKRNADAYKLNYRLRGMGDFVFVIEPEPYWEASEEIYITQYTKAIVNKAGLPSDWDAELGLPAEIVPLTWPTNIYAGSTFRGVVMKDGKPEPNVEIEIEYLNAKAFKNAFNEKEINFDGGEAPAMLIKTDSNGQFSFTFPWSGVWGFAALMEGEQYKGQDQELGACFMLRVHDLP</sequence>
<dbReference type="InterPro" id="IPR019613">
    <property type="entry name" value="DUF4198"/>
</dbReference>
<dbReference type="EMBL" id="QGGI01000005">
    <property type="protein sequence ID" value="PWJ95409.1"/>
    <property type="molecule type" value="Genomic_DNA"/>
</dbReference>
<keyword evidence="2" id="KW-1185">Reference proteome</keyword>
<organism evidence="1 2">
    <name type="scientific">Oceanotoga teriensis</name>
    <dbReference type="NCBI Taxonomy" id="515440"/>
    <lineage>
        <taxon>Bacteria</taxon>
        <taxon>Thermotogati</taxon>
        <taxon>Thermotogota</taxon>
        <taxon>Thermotogae</taxon>
        <taxon>Petrotogales</taxon>
        <taxon>Petrotogaceae</taxon>
        <taxon>Oceanotoga</taxon>
    </lineage>
</organism>
<evidence type="ECO:0000313" key="2">
    <source>
        <dbReference type="Proteomes" id="UP000245921"/>
    </source>
</evidence>
<dbReference type="Proteomes" id="UP000245921">
    <property type="component" value="Unassembled WGS sequence"/>
</dbReference>
<gene>
    <name evidence="1" type="ORF">C7380_10536</name>
</gene>
<dbReference type="Pfam" id="PF10670">
    <property type="entry name" value="DUF4198"/>
    <property type="match status" value="1"/>
</dbReference>
<comment type="caution">
    <text evidence="1">The sequence shown here is derived from an EMBL/GenBank/DDBJ whole genome shotgun (WGS) entry which is preliminary data.</text>
</comment>